<dbReference type="RefSeq" id="WP_125207255.1">
    <property type="nucleotide sequence ID" value="NZ_JAPJOD010000005.1"/>
</dbReference>
<feature type="compositionally biased region" description="Low complexity" evidence="1">
    <location>
        <begin position="251"/>
        <end position="263"/>
    </location>
</feature>
<feature type="compositionally biased region" description="Low complexity" evidence="1">
    <location>
        <begin position="206"/>
        <end position="221"/>
    </location>
</feature>
<feature type="region of interest" description="Disordered" evidence="1">
    <location>
        <begin position="192"/>
        <end position="224"/>
    </location>
</feature>
<reference evidence="2 3" key="1">
    <citation type="submission" date="2018-01" db="EMBL/GenBank/DDBJ databases">
        <title>Twenty Corynebacterium bovis Genomes.</title>
        <authorList>
            <person name="Gulvik C.A."/>
        </authorList>
    </citation>
    <scope>NUCLEOTIDE SEQUENCE [LARGE SCALE GENOMIC DNA]</scope>
    <source>
        <strain evidence="2 3">F6900</strain>
    </source>
</reference>
<dbReference type="Pfam" id="PF21997">
    <property type="entry name" value="DUF6928"/>
    <property type="match status" value="1"/>
</dbReference>
<dbReference type="EMBL" id="PQNK01000012">
    <property type="protein sequence ID" value="RRO86137.1"/>
    <property type="molecule type" value="Genomic_DNA"/>
</dbReference>
<dbReference type="InterPro" id="IPR053847">
    <property type="entry name" value="DUF6928"/>
</dbReference>
<evidence type="ECO:0000313" key="3">
    <source>
        <dbReference type="Proteomes" id="UP000276526"/>
    </source>
</evidence>
<sequence>MHSVVTLWFVTAADPRAVLAAEPRADRGFARKYLAQLNPAWPLTHIGDFDMNRSADPGRDEFYIGGYEGLAVVRTATELTRLSEVPDAVRRLIGAADVYATLTRPDGLGGIAHWAGGDLRRSFCATRETVFEDIGLPHPAEAPFWEGTTEATGIQLPFIPTELAAAVARAWLGFSVSPDDVDIPVSAFAVDGRPTPRTGPHPAPRATGAHTGTDTGTDADTPVYDDYAAAAPRPSESTAQLLRAAARSVGRGVRLGARGAQALSHRVGDEVRRRARNTGRR</sequence>
<gene>
    <name evidence="2" type="ORF">CXF48_07800</name>
</gene>
<feature type="region of interest" description="Disordered" evidence="1">
    <location>
        <begin position="251"/>
        <end position="281"/>
    </location>
</feature>
<dbReference type="Proteomes" id="UP000276526">
    <property type="component" value="Unassembled WGS sequence"/>
</dbReference>
<dbReference type="AlphaFoldDB" id="A0A3R8QM30"/>
<evidence type="ECO:0000256" key="1">
    <source>
        <dbReference type="SAM" id="MobiDB-lite"/>
    </source>
</evidence>
<proteinExistence type="predicted"/>
<evidence type="ECO:0000313" key="2">
    <source>
        <dbReference type="EMBL" id="RRO86137.1"/>
    </source>
</evidence>
<protein>
    <submittedName>
        <fullName evidence="2">Uncharacterized protein</fullName>
    </submittedName>
</protein>
<accession>A0A3R8QM30</accession>
<name>A0A3R8QM30_9CORY</name>
<organism evidence="2 3">
    <name type="scientific">Corynebacterium bovis</name>
    <dbReference type="NCBI Taxonomy" id="36808"/>
    <lineage>
        <taxon>Bacteria</taxon>
        <taxon>Bacillati</taxon>
        <taxon>Actinomycetota</taxon>
        <taxon>Actinomycetes</taxon>
        <taxon>Mycobacteriales</taxon>
        <taxon>Corynebacteriaceae</taxon>
        <taxon>Corynebacterium</taxon>
    </lineage>
</organism>
<comment type="caution">
    <text evidence="2">The sequence shown here is derived from an EMBL/GenBank/DDBJ whole genome shotgun (WGS) entry which is preliminary data.</text>
</comment>